<sequence length="91" mass="9790">MLGGLEVNDDRIAAKPHSPARAVICSRRVVGRSAVDVEVMGKVLCGVGERVPRVSLPGSMAEMGELIHQNCRFTAAPNGYAKLTLSWQKTE</sequence>
<dbReference type="AlphaFoldDB" id="A0A1U7IY70"/>
<comment type="caution">
    <text evidence="1">The sequence shown here is derived from an EMBL/GenBank/DDBJ whole genome shotgun (WGS) entry which is preliminary data.</text>
</comment>
<proteinExistence type="predicted"/>
<protein>
    <submittedName>
        <fullName evidence="1">Uncharacterized protein</fullName>
    </submittedName>
</protein>
<evidence type="ECO:0000313" key="1">
    <source>
        <dbReference type="EMBL" id="OKH43523.1"/>
    </source>
</evidence>
<dbReference type="EMBL" id="MRCG01000032">
    <property type="protein sequence ID" value="OKH43523.1"/>
    <property type="molecule type" value="Genomic_DNA"/>
</dbReference>
<dbReference type="Proteomes" id="UP000185557">
    <property type="component" value="Unassembled WGS sequence"/>
</dbReference>
<gene>
    <name evidence="1" type="ORF">NIES30_24685</name>
</gene>
<name>A0A1U7IY70_9CYAN</name>
<reference evidence="1 2" key="1">
    <citation type="submission" date="2016-11" db="EMBL/GenBank/DDBJ databases">
        <title>Draft Genome Sequences of Nine Cyanobacterial Strains from Diverse Habitats.</title>
        <authorList>
            <person name="Zhu T."/>
            <person name="Hou S."/>
            <person name="Lu X."/>
            <person name="Hess W.R."/>
        </authorList>
    </citation>
    <scope>NUCLEOTIDE SEQUENCE [LARGE SCALE GENOMIC DNA]</scope>
    <source>
        <strain evidence="1 2">NIES-30</strain>
    </source>
</reference>
<keyword evidence="2" id="KW-1185">Reference proteome</keyword>
<accession>A0A1U7IY70</accession>
<organism evidence="1 2">
    <name type="scientific">Phormidium tenue NIES-30</name>
    <dbReference type="NCBI Taxonomy" id="549789"/>
    <lineage>
        <taxon>Bacteria</taxon>
        <taxon>Bacillati</taxon>
        <taxon>Cyanobacteriota</taxon>
        <taxon>Cyanophyceae</taxon>
        <taxon>Oscillatoriophycideae</taxon>
        <taxon>Oscillatoriales</taxon>
        <taxon>Oscillatoriaceae</taxon>
        <taxon>Phormidium</taxon>
    </lineage>
</organism>
<evidence type="ECO:0000313" key="2">
    <source>
        <dbReference type="Proteomes" id="UP000185557"/>
    </source>
</evidence>